<dbReference type="Pfam" id="PF00561">
    <property type="entry name" value="Abhydrolase_1"/>
    <property type="match status" value="1"/>
</dbReference>
<protein>
    <recommendedName>
        <fullName evidence="1">AB hydrolase-1 domain-containing protein</fullName>
    </recommendedName>
</protein>
<dbReference type="EMBL" id="CP058604">
    <property type="protein sequence ID" value="QLG70849.1"/>
    <property type="molecule type" value="Genomic_DNA"/>
</dbReference>
<gene>
    <name evidence="2" type="ORF">HG535_0A07920</name>
</gene>
<evidence type="ECO:0000313" key="2">
    <source>
        <dbReference type="EMBL" id="QLG70849.1"/>
    </source>
</evidence>
<dbReference type="GeneID" id="59234485"/>
<dbReference type="GO" id="GO:0046464">
    <property type="term" value="P:acylglycerol catabolic process"/>
    <property type="evidence" value="ECO:0007669"/>
    <property type="project" value="TreeGrafter"/>
</dbReference>
<dbReference type="GO" id="GO:0016020">
    <property type="term" value="C:membrane"/>
    <property type="evidence" value="ECO:0007669"/>
    <property type="project" value="TreeGrafter"/>
</dbReference>
<accession>A0A7H9AYJ8</accession>
<organism evidence="2 3">
    <name type="scientific">Zygotorulaspora mrakii</name>
    <name type="common">Zygosaccharomyces mrakii</name>
    <dbReference type="NCBI Taxonomy" id="42260"/>
    <lineage>
        <taxon>Eukaryota</taxon>
        <taxon>Fungi</taxon>
        <taxon>Dikarya</taxon>
        <taxon>Ascomycota</taxon>
        <taxon>Saccharomycotina</taxon>
        <taxon>Saccharomycetes</taxon>
        <taxon>Saccharomycetales</taxon>
        <taxon>Saccharomycetaceae</taxon>
        <taxon>Zygotorulaspora</taxon>
    </lineage>
</organism>
<feature type="domain" description="AB hydrolase-1" evidence="1">
    <location>
        <begin position="95"/>
        <end position="345"/>
    </location>
</feature>
<name>A0A7H9AYJ8_ZYGMR</name>
<dbReference type="InterPro" id="IPR029058">
    <property type="entry name" value="AB_hydrolase_fold"/>
</dbReference>
<dbReference type="GO" id="GO:0047372">
    <property type="term" value="F:monoacylglycerol lipase activity"/>
    <property type="evidence" value="ECO:0007669"/>
    <property type="project" value="TreeGrafter"/>
</dbReference>
<dbReference type="InterPro" id="IPR000073">
    <property type="entry name" value="AB_hydrolase_1"/>
</dbReference>
<dbReference type="PANTHER" id="PTHR43798">
    <property type="entry name" value="MONOACYLGLYCEROL LIPASE"/>
    <property type="match status" value="1"/>
</dbReference>
<evidence type="ECO:0000259" key="1">
    <source>
        <dbReference type="Pfam" id="PF00561"/>
    </source>
</evidence>
<evidence type="ECO:0000313" key="3">
    <source>
        <dbReference type="Proteomes" id="UP000509704"/>
    </source>
</evidence>
<sequence length="361" mass="41223">MDVNETIRCACRLHSEPLSEEPLDAIIKRYEGPDLVKKMHEPAADLDFGTKFIRKHEEFIPLGSNFPSVEINGGRLRCCHNLRKGTSASAEKEQLFVLLHGLGGNMEQFEPLMRLLDSEDKKFVAIDLPGFGKSDEWANYLMDNVVKAVHHTVILLFSMYQSYSKLTMVGHSAGCYILIHFLTNYQNSFQFGKCVLLAPPKRTVDVLSKENHLIQFGLKAISKIPWILDIYRERFDQNKGLASSGISRFFYRDGDITNKYRKLWQFHNNIQIKSRSLWNYLLGWQEINWSKVDSTLTTVSIVIMCGANDVVTPLSNAQDMLKCFTNAQDKNLIVIPECGHNLTFDYPELFLANFSQAVLSN</sequence>
<dbReference type="Gene3D" id="3.40.50.1820">
    <property type="entry name" value="alpha/beta hydrolase"/>
    <property type="match status" value="1"/>
</dbReference>
<proteinExistence type="predicted"/>
<dbReference type="SUPFAM" id="SSF53474">
    <property type="entry name" value="alpha/beta-Hydrolases"/>
    <property type="match status" value="1"/>
</dbReference>
<dbReference type="AlphaFoldDB" id="A0A7H9AYJ8"/>
<keyword evidence="3" id="KW-1185">Reference proteome</keyword>
<dbReference type="OrthoDB" id="428974at2759"/>
<reference evidence="2 3" key="1">
    <citation type="submission" date="2020-07" db="EMBL/GenBank/DDBJ databases">
        <title>The yeast mating-type switching endonuclease HO is a domesticated member of an unorthodox homing genetic element family.</title>
        <authorList>
            <person name="Coughlan A.Y."/>
            <person name="Lombardi L."/>
            <person name="Braun-Galleani S."/>
            <person name="Martos A.R."/>
            <person name="Galeote V."/>
            <person name="Bigey F."/>
            <person name="Dequin S."/>
            <person name="Byrne K.P."/>
            <person name="Wolfe K.H."/>
        </authorList>
    </citation>
    <scope>NUCLEOTIDE SEQUENCE [LARGE SCALE GENOMIC DNA]</scope>
    <source>
        <strain evidence="2 3">NRRL Y-6702</strain>
    </source>
</reference>
<dbReference type="RefSeq" id="XP_037142577.1">
    <property type="nucleotide sequence ID" value="XM_037286682.1"/>
</dbReference>
<dbReference type="PANTHER" id="PTHR43798:SF5">
    <property type="entry name" value="MONOACYLGLYCEROL LIPASE ABHD6"/>
    <property type="match status" value="1"/>
</dbReference>
<dbReference type="InterPro" id="IPR050266">
    <property type="entry name" value="AB_hydrolase_sf"/>
</dbReference>
<dbReference type="Proteomes" id="UP000509704">
    <property type="component" value="Chromosome 1"/>
</dbReference>
<dbReference type="KEGG" id="zmk:HG535_0A07920"/>